<organism evidence="2 3">
    <name type="scientific">Cyphellophora attinorum</name>
    <dbReference type="NCBI Taxonomy" id="1664694"/>
    <lineage>
        <taxon>Eukaryota</taxon>
        <taxon>Fungi</taxon>
        <taxon>Dikarya</taxon>
        <taxon>Ascomycota</taxon>
        <taxon>Pezizomycotina</taxon>
        <taxon>Eurotiomycetes</taxon>
        <taxon>Chaetothyriomycetidae</taxon>
        <taxon>Chaetothyriales</taxon>
        <taxon>Cyphellophoraceae</taxon>
        <taxon>Cyphellophora</taxon>
    </lineage>
</organism>
<dbReference type="Proteomes" id="UP000038010">
    <property type="component" value="Unassembled WGS sequence"/>
</dbReference>
<dbReference type="RefSeq" id="XP_017995765.1">
    <property type="nucleotide sequence ID" value="XM_018139981.1"/>
</dbReference>
<evidence type="ECO:0000256" key="1">
    <source>
        <dbReference type="SAM" id="MobiDB-lite"/>
    </source>
</evidence>
<accession>A0A0N1NW26</accession>
<evidence type="ECO:0000313" key="2">
    <source>
        <dbReference type="EMBL" id="KPI35802.1"/>
    </source>
</evidence>
<feature type="region of interest" description="Disordered" evidence="1">
    <location>
        <begin position="51"/>
        <end position="80"/>
    </location>
</feature>
<name>A0A0N1NW26_9EURO</name>
<feature type="compositionally biased region" description="Polar residues" evidence="1">
    <location>
        <begin position="69"/>
        <end position="79"/>
    </location>
</feature>
<protein>
    <submittedName>
        <fullName evidence="2">Uncharacterized protein</fullName>
    </submittedName>
</protein>
<dbReference type="VEuPathDB" id="FungiDB:AB675_11159"/>
<dbReference type="EMBL" id="LFJN01000036">
    <property type="protein sequence ID" value="KPI35802.1"/>
    <property type="molecule type" value="Genomic_DNA"/>
</dbReference>
<gene>
    <name evidence="2" type="ORF">AB675_11159</name>
</gene>
<dbReference type="GeneID" id="28731861"/>
<feature type="region of interest" description="Disordered" evidence="1">
    <location>
        <begin position="1"/>
        <end position="22"/>
    </location>
</feature>
<dbReference type="AlphaFoldDB" id="A0A0N1NW26"/>
<sequence>MVNELRVSIPQTEAGPSDGSVSVGGSVQHLMQPSLDQSLFSSSLCATLANNTNGYRDTTAPSSGPPSGFTPQSMGQGSNCYHDGYDGQQYLFPDYPVDGMGSTYGSMMPVSGLDFMNDQEKNISHDPLYGLFAPTQHFV</sequence>
<comment type="caution">
    <text evidence="2">The sequence shown here is derived from an EMBL/GenBank/DDBJ whole genome shotgun (WGS) entry which is preliminary data.</text>
</comment>
<keyword evidence="3" id="KW-1185">Reference proteome</keyword>
<evidence type="ECO:0000313" key="3">
    <source>
        <dbReference type="Proteomes" id="UP000038010"/>
    </source>
</evidence>
<proteinExistence type="predicted"/>
<feature type="compositionally biased region" description="Polar residues" evidence="1">
    <location>
        <begin position="51"/>
        <end position="62"/>
    </location>
</feature>
<reference evidence="2 3" key="1">
    <citation type="submission" date="2015-06" db="EMBL/GenBank/DDBJ databases">
        <title>Draft genome of the ant-associated black yeast Phialophora attae CBS 131958.</title>
        <authorList>
            <person name="Moreno L.F."/>
            <person name="Stielow B.J."/>
            <person name="de Hoog S."/>
            <person name="Vicente V.A."/>
            <person name="Weiss V.A."/>
            <person name="de Vries M."/>
            <person name="Cruz L.M."/>
            <person name="Souza E.M."/>
        </authorList>
    </citation>
    <scope>NUCLEOTIDE SEQUENCE [LARGE SCALE GENOMIC DNA]</scope>
    <source>
        <strain evidence="2 3">CBS 131958</strain>
    </source>
</reference>